<dbReference type="EMBL" id="CM042038">
    <property type="protein sequence ID" value="KAI3732880.1"/>
    <property type="molecule type" value="Genomic_DNA"/>
</dbReference>
<proteinExistence type="predicted"/>
<evidence type="ECO:0000313" key="2">
    <source>
        <dbReference type="Proteomes" id="UP001056120"/>
    </source>
</evidence>
<reference evidence="2" key="1">
    <citation type="journal article" date="2022" name="Mol. Ecol. Resour.">
        <title>The genomes of chicory, endive, great burdock and yacon provide insights into Asteraceae palaeo-polyploidization history and plant inulin production.</title>
        <authorList>
            <person name="Fan W."/>
            <person name="Wang S."/>
            <person name="Wang H."/>
            <person name="Wang A."/>
            <person name="Jiang F."/>
            <person name="Liu H."/>
            <person name="Zhao H."/>
            <person name="Xu D."/>
            <person name="Zhang Y."/>
        </authorList>
    </citation>
    <scope>NUCLEOTIDE SEQUENCE [LARGE SCALE GENOMIC DNA]</scope>
    <source>
        <strain evidence="2">cv. Yunnan</strain>
    </source>
</reference>
<name>A0ACB9CF50_9ASTR</name>
<accession>A0ACB9CF50</accession>
<sequence>MGVSDTPKPISALNDDKRKLYDREKKALAALSMCLPLIYTILSKSSRLLVNFGKVWIKRCEVIKEQFGFDDLILEDLMGKIQSYDLHKQKKDIVYQDPSIYFGKDSGCSTHSKNEVHSCSTKVSSSAANDMMAMIASFLTSYEKFIGGKITDLDMIEEDFKKLDKDTLEEMNIQWNMSLWLRQGKDHLKRTGKKFIGASSKTKMGMDKSKVKCYNCQEFGHFARECTKPRNQNQGPSNSQGNQNKQTFLAEVHHEDGIESSSSDSDSTDSGSVHESEELVPQMSEPKFSNEDLLNDRAVGKVIEKIAEMLAEGNAFMADSKQVKQVDSCLKCIDFEFKITRLCNDNKNLICDMKAMYTSNQTLKDNETVLKTKIESLKDDIKVLQTKVNEQAFLLDVSYSEYEKKINELAVSQIEVTKLLRKLECYKNSSFLLEYYNDKASGEKVIGGVGSCPSFDDTEIGGGVGYFPPFNANYTPCFIEEVLVEDLEPKTVLNINHVTGNDMVYDDSTDNDVFDSEKVEGIVKECKYVEPVVMKTVTRDRCILTKPDDLSEQPKPKSTFKPVKPFVSGGFDSQETNEIENISTRDFCKKKLEEETHKVVHSSNTISQCSSSTSFKVQKGKYVRVYKEKCSCFHCGTVGHILKDCPNKNLGKRLDNPKLARPFVNPPAKFVSKNVDSGVKKPSVQTASDSLKVVKKVESICESTQPKENLSRPQRRRRNKRLRKLLDQPVVNDKVEVVSETDKVQVTSKWKPKSTVSISGKQSPKIQEKFDCVLKELGTPRRIVGNQWYVDSGYSRHMTGNLNLLENVKEIQGGYVAFAGKKGGNISGQGTVLNGRLSFEKVNYVEQLEHNLLSASKMNYLVKNGLISGVPVMRFHVNEDCIPCKKGKQHRKSYLSKLTNSIVTPLELFHMDLFVPISVKSEGDKSYCLVVTDDYSRRIRSDNGTEFKNGNLGLFCLKKGIHHEFSAPYVSQQNGVAERNNRTLIETARTMLSDSKLSVTFWAEAVNTSCHVLNRVLTVKKHNKTCYELMNNRKPNLAYLLPFGNPPS</sequence>
<organism evidence="1 2">
    <name type="scientific">Smallanthus sonchifolius</name>
    <dbReference type="NCBI Taxonomy" id="185202"/>
    <lineage>
        <taxon>Eukaryota</taxon>
        <taxon>Viridiplantae</taxon>
        <taxon>Streptophyta</taxon>
        <taxon>Embryophyta</taxon>
        <taxon>Tracheophyta</taxon>
        <taxon>Spermatophyta</taxon>
        <taxon>Magnoliopsida</taxon>
        <taxon>eudicotyledons</taxon>
        <taxon>Gunneridae</taxon>
        <taxon>Pentapetalae</taxon>
        <taxon>asterids</taxon>
        <taxon>campanulids</taxon>
        <taxon>Asterales</taxon>
        <taxon>Asteraceae</taxon>
        <taxon>Asteroideae</taxon>
        <taxon>Heliantheae alliance</taxon>
        <taxon>Millerieae</taxon>
        <taxon>Smallanthus</taxon>
    </lineage>
</organism>
<evidence type="ECO:0000313" key="1">
    <source>
        <dbReference type="EMBL" id="KAI3732880.1"/>
    </source>
</evidence>
<keyword evidence="2" id="KW-1185">Reference proteome</keyword>
<dbReference type="Proteomes" id="UP001056120">
    <property type="component" value="Linkage Group LG21"/>
</dbReference>
<comment type="caution">
    <text evidence="1">The sequence shown here is derived from an EMBL/GenBank/DDBJ whole genome shotgun (WGS) entry which is preliminary data.</text>
</comment>
<protein>
    <submittedName>
        <fullName evidence="1">Uncharacterized protein</fullName>
    </submittedName>
</protein>
<gene>
    <name evidence="1" type="ORF">L1987_64091</name>
</gene>
<reference evidence="1 2" key="2">
    <citation type="journal article" date="2022" name="Mol. Ecol. Resour.">
        <title>The genomes of chicory, endive, great burdock and yacon provide insights into Asteraceae paleo-polyploidization history and plant inulin production.</title>
        <authorList>
            <person name="Fan W."/>
            <person name="Wang S."/>
            <person name="Wang H."/>
            <person name="Wang A."/>
            <person name="Jiang F."/>
            <person name="Liu H."/>
            <person name="Zhao H."/>
            <person name="Xu D."/>
            <person name="Zhang Y."/>
        </authorList>
    </citation>
    <scope>NUCLEOTIDE SEQUENCE [LARGE SCALE GENOMIC DNA]</scope>
    <source>
        <strain evidence="2">cv. Yunnan</strain>
        <tissue evidence="1">Leaves</tissue>
    </source>
</reference>